<dbReference type="VEuPathDB" id="FungiDB:DFL_000634"/>
<dbReference type="AlphaFoldDB" id="A0A437AEA9"/>
<dbReference type="EMBL" id="SAEB01000001">
    <property type="protein sequence ID" value="RVD89635.1"/>
    <property type="molecule type" value="Genomic_DNA"/>
</dbReference>
<feature type="signal peptide" evidence="1">
    <location>
        <begin position="1"/>
        <end position="23"/>
    </location>
</feature>
<organism evidence="2 3">
    <name type="scientific">Arthrobotrys flagrans</name>
    <name type="common">Nematode-trapping fungus</name>
    <name type="synonym">Trichothecium flagrans</name>
    <dbReference type="NCBI Taxonomy" id="97331"/>
    <lineage>
        <taxon>Eukaryota</taxon>
        <taxon>Fungi</taxon>
        <taxon>Dikarya</taxon>
        <taxon>Ascomycota</taxon>
        <taxon>Pezizomycotina</taxon>
        <taxon>Orbiliomycetes</taxon>
        <taxon>Orbiliales</taxon>
        <taxon>Orbiliaceae</taxon>
        <taxon>Arthrobotrys</taxon>
    </lineage>
</organism>
<reference evidence="2 3" key="1">
    <citation type="submission" date="2019-01" db="EMBL/GenBank/DDBJ databases">
        <title>Intercellular communication is required for trap formation in the nematode-trapping fungus Duddingtonia flagrans.</title>
        <authorList>
            <person name="Youssar L."/>
            <person name="Wernet V."/>
            <person name="Hensel N."/>
            <person name="Hildebrandt H.-G."/>
            <person name="Fischer R."/>
        </authorList>
    </citation>
    <scope>NUCLEOTIDE SEQUENCE [LARGE SCALE GENOMIC DNA]</scope>
    <source>
        <strain evidence="2 3">CBS H-5679</strain>
    </source>
</reference>
<keyword evidence="1" id="KW-0732">Signal</keyword>
<name>A0A437AEA9_ARTFL</name>
<comment type="caution">
    <text evidence="2">The sequence shown here is derived from an EMBL/GenBank/DDBJ whole genome shotgun (WGS) entry which is preliminary data.</text>
</comment>
<gene>
    <name evidence="2" type="ORF">DFL_000634</name>
</gene>
<protein>
    <recommendedName>
        <fullName evidence="4">Chitin-binding type-4 domain-containing protein</fullName>
    </recommendedName>
</protein>
<dbReference type="OrthoDB" id="5418436at2759"/>
<dbReference type="RefSeq" id="XP_067495179.1">
    <property type="nucleotide sequence ID" value="XM_067635744.1"/>
</dbReference>
<dbReference type="GeneID" id="93582945"/>
<evidence type="ECO:0000313" key="3">
    <source>
        <dbReference type="Proteomes" id="UP000283090"/>
    </source>
</evidence>
<dbReference type="PANTHER" id="PTHR34618:SF3">
    <property type="entry name" value="GEGH 16 PROTEIN"/>
    <property type="match status" value="1"/>
</dbReference>
<evidence type="ECO:0000256" key="1">
    <source>
        <dbReference type="SAM" id="SignalP"/>
    </source>
</evidence>
<dbReference type="Proteomes" id="UP000283090">
    <property type="component" value="Unassembled WGS sequence"/>
</dbReference>
<dbReference type="InterPro" id="IPR021476">
    <property type="entry name" value="Egh16-like"/>
</dbReference>
<dbReference type="Pfam" id="PF11327">
    <property type="entry name" value="Egh16-like"/>
    <property type="match status" value="1"/>
</dbReference>
<evidence type="ECO:0008006" key="4">
    <source>
        <dbReference type="Google" id="ProtNLM"/>
    </source>
</evidence>
<evidence type="ECO:0000313" key="2">
    <source>
        <dbReference type="EMBL" id="RVD89635.1"/>
    </source>
</evidence>
<proteinExistence type="predicted"/>
<sequence length="349" mass="38323">MHFVQFSAGTAVALLASISQVSAHVRFISARGDKNAGGTVGGALAHLHEFPVKDYGGHQHPGQWDTAVFSDPIVPACCWSPYKTLPRKYMGQGCGADLHNVFDYWTANPPQGVVTTPPTYANNAEMMWKHRNYHFFMRPTPAGGYIQIKKEIQKEVNHKRMARASQGGWIEITTWQVNADGAGPFRCKLDTSGTGQKFGAHGWLNVLQQPPGEQSKYSVFPWGSSKRHTLKVQLPAKFDCNAEYGSYDSVCILRCENFAQNGPFGGCVPFQLVYPNGKPKPPPVHVAVTKPQPKPDYGNAGYDVGKGNYKEGDYGSSSVNLKSGSYRKKMKRVARRSAEVEVAAPADEE</sequence>
<keyword evidence="3" id="KW-1185">Reference proteome</keyword>
<accession>A0A437AEA9</accession>
<dbReference type="PANTHER" id="PTHR34618">
    <property type="entry name" value="SURFACE PROTEIN MAS1, PUTATIVE-RELATED"/>
    <property type="match status" value="1"/>
</dbReference>
<feature type="chain" id="PRO_5019356724" description="Chitin-binding type-4 domain-containing protein" evidence="1">
    <location>
        <begin position="24"/>
        <end position="349"/>
    </location>
</feature>